<keyword evidence="2" id="KW-0012">Acyltransferase</keyword>
<reference evidence="4 5" key="1">
    <citation type="submission" date="2024-11" db="EMBL/GenBank/DDBJ databases">
        <title>Using genomics to understand microbial adaptation to soil warming.</title>
        <authorList>
            <person name="Deangelis K.M. PhD."/>
        </authorList>
    </citation>
    <scope>NUCLEOTIDE SEQUENCE [LARGE SCALE GENOMIC DNA]</scope>
    <source>
        <strain evidence="4 5">GAS97</strain>
    </source>
</reference>
<dbReference type="InterPro" id="IPR050832">
    <property type="entry name" value="Bact_Acetyltransf"/>
</dbReference>
<dbReference type="Proteomes" id="UP001620514">
    <property type="component" value="Unassembled WGS sequence"/>
</dbReference>
<evidence type="ECO:0000313" key="5">
    <source>
        <dbReference type="Proteomes" id="UP001620514"/>
    </source>
</evidence>
<comment type="caution">
    <text evidence="4">The sequence shown here is derived from an EMBL/GenBank/DDBJ whole genome shotgun (WGS) entry which is preliminary data.</text>
</comment>
<dbReference type="Gene3D" id="3.40.630.30">
    <property type="match status" value="1"/>
</dbReference>
<dbReference type="InterPro" id="IPR016181">
    <property type="entry name" value="Acyl_CoA_acyltransferase"/>
</dbReference>
<sequence length="157" mass="17215">MTPDTTITRITALPPELDTLEVLAASEGFNFMARLLAEWRSGANRFDKPGECLLGAFEERRMIGIGGLTIDPYLPAADAGRLRRLYVAPSARRRGIGGALVDALLRHASGRFRLVRLTTDTQAGADFYLRCGFSQVDDDSATHAKPLTWTAPGTMYR</sequence>
<name>A0ABW8MJ45_9BURK</name>
<dbReference type="CDD" id="cd04301">
    <property type="entry name" value="NAT_SF"/>
    <property type="match status" value="1"/>
</dbReference>
<dbReference type="EMBL" id="JBIYDN010000009">
    <property type="protein sequence ID" value="MFK4443384.1"/>
    <property type="molecule type" value="Genomic_DNA"/>
</dbReference>
<dbReference type="PROSITE" id="PS51186">
    <property type="entry name" value="GNAT"/>
    <property type="match status" value="1"/>
</dbReference>
<protein>
    <submittedName>
        <fullName evidence="4">GNAT superfamily N-acetyltransferase</fullName>
    </submittedName>
</protein>
<keyword evidence="5" id="KW-1185">Reference proteome</keyword>
<evidence type="ECO:0000259" key="3">
    <source>
        <dbReference type="PROSITE" id="PS51186"/>
    </source>
</evidence>
<dbReference type="PANTHER" id="PTHR43877">
    <property type="entry name" value="AMINOALKYLPHOSPHONATE N-ACETYLTRANSFERASE-RELATED-RELATED"/>
    <property type="match status" value="1"/>
</dbReference>
<dbReference type="SUPFAM" id="SSF55729">
    <property type="entry name" value="Acyl-CoA N-acyltransferases (Nat)"/>
    <property type="match status" value="1"/>
</dbReference>
<feature type="domain" description="N-acetyltransferase" evidence="3">
    <location>
        <begin position="8"/>
        <end position="152"/>
    </location>
</feature>
<keyword evidence="1" id="KW-0808">Transferase</keyword>
<gene>
    <name evidence="4" type="ORF">ABH943_003406</name>
</gene>
<dbReference type="InterPro" id="IPR000182">
    <property type="entry name" value="GNAT_dom"/>
</dbReference>
<organism evidence="4 5">
    <name type="scientific">Caballeronia udeis</name>
    <dbReference type="NCBI Taxonomy" id="1232866"/>
    <lineage>
        <taxon>Bacteria</taxon>
        <taxon>Pseudomonadati</taxon>
        <taxon>Pseudomonadota</taxon>
        <taxon>Betaproteobacteria</taxon>
        <taxon>Burkholderiales</taxon>
        <taxon>Burkholderiaceae</taxon>
        <taxon>Caballeronia</taxon>
    </lineage>
</organism>
<dbReference type="RefSeq" id="WP_404608014.1">
    <property type="nucleotide sequence ID" value="NZ_JBIYDN010000009.1"/>
</dbReference>
<evidence type="ECO:0000256" key="2">
    <source>
        <dbReference type="ARBA" id="ARBA00023315"/>
    </source>
</evidence>
<accession>A0ABW8MJ45</accession>
<dbReference type="Pfam" id="PF00583">
    <property type="entry name" value="Acetyltransf_1"/>
    <property type="match status" value="1"/>
</dbReference>
<proteinExistence type="predicted"/>
<evidence type="ECO:0000256" key="1">
    <source>
        <dbReference type="ARBA" id="ARBA00022679"/>
    </source>
</evidence>
<evidence type="ECO:0000313" key="4">
    <source>
        <dbReference type="EMBL" id="MFK4443384.1"/>
    </source>
</evidence>